<dbReference type="InterPro" id="IPR008909">
    <property type="entry name" value="DALR_anticod-bd"/>
</dbReference>
<evidence type="ECO:0000256" key="8">
    <source>
        <dbReference type="ARBA" id="ARBA00033033"/>
    </source>
</evidence>
<evidence type="ECO:0000256" key="1">
    <source>
        <dbReference type="ARBA" id="ARBA00005594"/>
    </source>
</evidence>
<dbReference type="Gene3D" id="3.30.1360.70">
    <property type="entry name" value="Arginyl tRNA synthetase N-terminal domain"/>
    <property type="match status" value="1"/>
</dbReference>
<dbReference type="PANTHER" id="PTHR11956">
    <property type="entry name" value="ARGINYL-TRNA SYNTHETASE"/>
    <property type="match status" value="1"/>
</dbReference>
<dbReference type="GO" id="GO:0006420">
    <property type="term" value="P:arginyl-tRNA aminoacylation"/>
    <property type="evidence" value="ECO:0007669"/>
    <property type="project" value="InterPro"/>
</dbReference>
<evidence type="ECO:0000256" key="5">
    <source>
        <dbReference type="ARBA" id="ARBA00022840"/>
    </source>
</evidence>
<protein>
    <recommendedName>
        <fullName evidence="2">arginine--tRNA ligase</fullName>
        <ecNumber evidence="2">6.1.1.19</ecNumber>
    </recommendedName>
    <alternativeName>
        <fullName evidence="8">Arginyl-tRNA synthetase</fullName>
    </alternativeName>
</protein>
<keyword evidence="7 10" id="KW-0030">Aminoacyl-tRNA synthetase</keyword>
<dbReference type="NCBIfam" id="TIGR00456">
    <property type="entry name" value="argS"/>
    <property type="match status" value="1"/>
</dbReference>
<dbReference type="InterPro" id="IPR009080">
    <property type="entry name" value="tRNAsynth_Ia_anticodon-bd"/>
</dbReference>
<keyword evidence="5 10" id="KW-0067">ATP-binding</keyword>
<accession>A0A6A6QKG6</accession>
<dbReference type="InterPro" id="IPR001278">
    <property type="entry name" value="Arg-tRNA-ligase"/>
</dbReference>
<proteinExistence type="inferred from homology"/>
<dbReference type="OrthoDB" id="68056at2759"/>
<evidence type="ECO:0000256" key="10">
    <source>
        <dbReference type="RuleBase" id="RU363038"/>
    </source>
</evidence>
<evidence type="ECO:0000256" key="3">
    <source>
        <dbReference type="ARBA" id="ARBA00022598"/>
    </source>
</evidence>
<dbReference type="PRINTS" id="PR01038">
    <property type="entry name" value="TRNASYNTHARG"/>
</dbReference>
<dbReference type="Gene3D" id="1.10.730.10">
    <property type="entry name" value="Isoleucyl-tRNA Synthetase, Domain 1"/>
    <property type="match status" value="1"/>
</dbReference>
<dbReference type="EMBL" id="MU004193">
    <property type="protein sequence ID" value="KAF2492825.1"/>
    <property type="molecule type" value="Genomic_DNA"/>
</dbReference>
<dbReference type="FunFam" id="3.40.50.620:FF:000058">
    <property type="entry name" value="Mitochondrial arginyl-tRNA synthetase"/>
    <property type="match status" value="1"/>
</dbReference>
<dbReference type="InterPro" id="IPR005148">
    <property type="entry name" value="Arg-tRNA-synth_N"/>
</dbReference>
<comment type="catalytic activity">
    <reaction evidence="9">
        <text>tRNA(Arg) + L-arginine + ATP = L-arginyl-tRNA(Arg) + AMP + diphosphate</text>
        <dbReference type="Rhea" id="RHEA:20301"/>
        <dbReference type="Rhea" id="RHEA-COMP:9658"/>
        <dbReference type="Rhea" id="RHEA-COMP:9673"/>
        <dbReference type="ChEBI" id="CHEBI:30616"/>
        <dbReference type="ChEBI" id="CHEBI:32682"/>
        <dbReference type="ChEBI" id="CHEBI:33019"/>
        <dbReference type="ChEBI" id="CHEBI:78442"/>
        <dbReference type="ChEBI" id="CHEBI:78513"/>
        <dbReference type="ChEBI" id="CHEBI:456215"/>
        <dbReference type="EC" id="6.1.1.19"/>
    </reaction>
</comment>
<gene>
    <name evidence="13" type="ORF">BU16DRAFT_551576</name>
</gene>
<evidence type="ECO:0000256" key="6">
    <source>
        <dbReference type="ARBA" id="ARBA00022917"/>
    </source>
</evidence>
<organism evidence="13 14">
    <name type="scientific">Lophium mytilinum</name>
    <dbReference type="NCBI Taxonomy" id="390894"/>
    <lineage>
        <taxon>Eukaryota</taxon>
        <taxon>Fungi</taxon>
        <taxon>Dikarya</taxon>
        <taxon>Ascomycota</taxon>
        <taxon>Pezizomycotina</taxon>
        <taxon>Dothideomycetes</taxon>
        <taxon>Pleosporomycetidae</taxon>
        <taxon>Mytilinidiales</taxon>
        <taxon>Mytilinidiaceae</taxon>
        <taxon>Lophium</taxon>
    </lineage>
</organism>
<dbReference type="GO" id="GO:0005739">
    <property type="term" value="C:mitochondrion"/>
    <property type="evidence" value="ECO:0007669"/>
    <property type="project" value="TreeGrafter"/>
</dbReference>
<dbReference type="SMART" id="SM00836">
    <property type="entry name" value="DALR_1"/>
    <property type="match status" value="1"/>
</dbReference>
<dbReference type="SUPFAM" id="SSF52374">
    <property type="entry name" value="Nucleotidylyl transferase"/>
    <property type="match status" value="1"/>
</dbReference>
<name>A0A6A6QKG6_9PEZI</name>
<dbReference type="InterPro" id="IPR036695">
    <property type="entry name" value="Arg-tRNA-synth_N_sf"/>
</dbReference>
<dbReference type="Proteomes" id="UP000799750">
    <property type="component" value="Unassembled WGS sequence"/>
</dbReference>
<sequence>MAAEQDLAEQLAQLRVSQAEIPACYPQSNPVDIFRVHIANTLADHGDLLLPVPALKAKGEKPDELATRWAEEFPDSPLVNKPIVDASFLRFFFKLAPTKSKNTGYQSTLVYKLPGDSQSGRKRILIEFSSPNIAKPFHEGHLRSTIIGGFLGNLYEGAGYDVVRLNYLGDSGKQYGLLALRFKKFGDEEALQADPIQHLYQIYVKINQLVSEERKEIQALEIAGEEAAMIKDNGLDEQARQYFKAMCNNDREAIELWRRFRELGIERYKKSYARLNIHFDTYAGESLVKEESMKIAETKMADARITEISQGATIVDFSKHVPGKVGKALGKGLVRKKDGTSLYLARDIGAMFERDEHYKFDQMMYVVATDQDLHLKQLFKIVELIGHDDLRSRVTHVNFGLVLGMSTRRGTAVFLDDVLRDKNEAKYAQVVDPEKIADILGISSVMVQDMSGKRFNNYHFNMETMTSFEGDTGPYLQYSHARLCSMFSKAGVPASDFESADLSLMIGPHAINLVRLLARFPDTIQNNLKTHEPTTVLTYLFRLTHALNSS</sequence>
<reference evidence="13" key="1">
    <citation type="journal article" date="2020" name="Stud. Mycol.">
        <title>101 Dothideomycetes genomes: a test case for predicting lifestyles and emergence of pathogens.</title>
        <authorList>
            <person name="Haridas S."/>
            <person name="Albert R."/>
            <person name="Binder M."/>
            <person name="Bloem J."/>
            <person name="Labutti K."/>
            <person name="Salamov A."/>
            <person name="Andreopoulos B."/>
            <person name="Baker S."/>
            <person name="Barry K."/>
            <person name="Bills G."/>
            <person name="Bluhm B."/>
            <person name="Cannon C."/>
            <person name="Castanera R."/>
            <person name="Culley D."/>
            <person name="Daum C."/>
            <person name="Ezra D."/>
            <person name="Gonzalez J."/>
            <person name="Henrissat B."/>
            <person name="Kuo A."/>
            <person name="Liang C."/>
            <person name="Lipzen A."/>
            <person name="Lutzoni F."/>
            <person name="Magnuson J."/>
            <person name="Mondo S."/>
            <person name="Nolan M."/>
            <person name="Ohm R."/>
            <person name="Pangilinan J."/>
            <person name="Park H.-J."/>
            <person name="Ramirez L."/>
            <person name="Alfaro M."/>
            <person name="Sun H."/>
            <person name="Tritt A."/>
            <person name="Yoshinaga Y."/>
            <person name="Zwiers L.-H."/>
            <person name="Turgeon B."/>
            <person name="Goodwin S."/>
            <person name="Spatafora J."/>
            <person name="Crous P."/>
            <person name="Grigoriev I."/>
        </authorList>
    </citation>
    <scope>NUCLEOTIDE SEQUENCE</scope>
    <source>
        <strain evidence="13">CBS 269.34</strain>
    </source>
</reference>
<dbReference type="SUPFAM" id="SSF47323">
    <property type="entry name" value="Anticodon-binding domain of a subclass of class I aminoacyl-tRNA synthetases"/>
    <property type="match status" value="1"/>
</dbReference>
<feature type="domain" description="DALR anticodon binding" evidence="11">
    <location>
        <begin position="476"/>
        <end position="550"/>
    </location>
</feature>
<feature type="domain" description="Arginyl tRNA synthetase N-terminal" evidence="12">
    <location>
        <begin position="5"/>
        <end position="93"/>
    </location>
</feature>
<dbReference type="SMART" id="SM01016">
    <property type="entry name" value="Arg_tRNA_synt_N"/>
    <property type="match status" value="1"/>
</dbReference>
<dbReference type="Pfam" id="PF00750">
    <property type="entry name" value="tRNA-synt_1d"/>
    <property type="match status" value="1"/>
</dbReference>
<evidence type="ECO:0000256" key="7">
    <source>
        <dbReference type="ARBA" id="ARBA00023146"/>
    </source>
</evidence>
<evidence type="ECO:0000256" key="4">
    <source>
        <dbReference type="ARBA" id="ARBA00022741"/>
    </source>
</evidence>
<dbReference type="InterPro" id="IPR035684">
    <property type="entry name" value="ArgRS_core"/>
</dbReference>
<keyword evidence="4 10" id="KW-0547">Nucleotide-binding</keyword>
<keyword evidence="14" id="KW-1185">Reference proteome</keyword>
<dbReference type="SUPFAM" id="SSF55190">
    <property type="entry name" value="Arginyl-tRNA synthetase (ArgRS), N-terminal 'additional' domain"/>
    <property type="match status" value="1"/>
</dbReference>
<dbReference type="AlphaFoldDB" id="A0A6A6QKG6"/>
<dbReference type="Pfam" id="PF05746">
    <property type="entry name" value="DALR_1"/>
    <property type="match status" value="1"/>
</dbReference>
<dbReference type="GO" id="GO:0032543">
    <property type="term" value="P:mitochondrial translation"/>
    <property type="evidence" value="ECO:0007669"/>
    <property type="project" value="TreeGrafter"/>
</dbReference>
<keyword evidence="3 10" id="KW-0436">Ligase</keyword>
<evidence type="ECO:0000259" key="11">
    <source>
        <dbReference type="SMART" id="SM00836"/>
    </source>
</evidence>
<dbReference type="EC" id="6.1.1.19" evidence="2"/>
<evidence type="ECO:0000256" key="2">
    <source>
        <dbReference type="ARBA" id="ARBA00012837"/>
    </source>
</evidence>
<evidence type="ECO:0000313" key="13">
    <source>
        <dbReference type="EMBL" id="KAF2492825.1"/>
    </source>
</evidence>
<comment type="similarity">
    <text evidence="1 10">Belongs to the class-I aminoacyl-tRNA synthetase family.</text>
</comment>
<evidence type="ECO:0000259" key="12">
    <source>
        <dbReference type="SMART" id="SM01016"/>
    </source>
</evidence>
<evidence type="ECO:0000313" key="14">
    <source>
        <dbReference type="Proteomes" id="UP000799750"/>
    </source>
</evidence>
<dbReference type="InterPro" id="IPR014729">
    <property type="entry name" value="Rossmann-like_a/b/a_fold"/>
</dbReference>
<keyword evidence="6 10" id="KW-0648">Protein biosynthesis</keyword>
<dbReference type="PANTHER" id="PTHR11956:SF11">
    <property type="entry name" value="ARGININE--TRNA LIGASE, MITOCHONDRIAL-RELATED"/>
    <property type="match status" value="1"/>
</dbReference>
<dbReference type="Gene3D" id="3.40.50.620">
    <property type="entry name" value="HUPs"/>
    <property type="match status" value="1"/>
</dbReference>
<evidence type="ECO:0000256" key="9">
    <source>
        <dbReference type="ARBA" id="ARBA00049339"/>
    </source>
</evidence>
<dbReference type="GO" id="GO:0004814">
    <property type="term" value="F:arginine-tRNA ligase activity"/>
    <property type="evidence" value="ECO:0007669"/>
    <property type="project" value="UniProtKB-EC"/>
</dbReference>
<dbReference type="GO" id="GO:0005524">
    <property type="term" value="F:ATP binding"/>
    <property type="evidence" value="ECO:0007669"/>
    <property type="project" value="UniProtKB-KW"/>
</dbReference>
<dbReference type="FunFam" id="1.10.730.10:FF:000006">
    <property type="entry name" value="Arginyl-tRNA synthetase 2, mitochondrial"/>
    <property type="match status" value="1"/>
</dbReference>